<dbReference type="Proteomes" id="UP000654075">
    <property type="component" value="Unassembled WGS sequence"/>
</dbReference>
<dbReference type="AlphaFoldDB" id="A0A813EHZ4"/>
<organism evidence="1 2">
    <name type="scientific">Polarella glacialis</name>
    <name type="common">Dinoflagellate</name>
    <dbReference type="NCBI Taxonomy" id="89957"/>
    <lineage>
        <taxon>Eukaryota</taxon>
        <taxon>Sar</taxon>
        <taxon>Alveolata</taxon>
        <taxon>Dinophyceae</taxon>
        <taxon>Suessiales</taxon>
        <taxon>Suessiaceae</taxon>
        <taxon>Polarella</taxon>
    </lineage>
</organism>
<proteinExistence type="predicted"/>
<accession>A0A813EHZ4</accession>
<dbReference type="EMBL" id="CAJNNV010009754">
    <property type="protein sequence ID" value="CAE8597768.1"/>
    <property type="molecule type" value="Genomic_DNA"/>
</dbReference>
<reference evidence="1" key="1">
    <citation type="submission" date="2021-02" db="EMBL/GenBank/DDBJ databases">
        <authorList>
            <person name="Dougan E. K."/>
            <person name="Rhodes N."/>
            <person name="Thang M."/>
            <person name="Chan C."/>
        </authorList>
    </citation>
    <scope>NUCLEOTIDE SEQUENCE</scope>
</reference>
<comment type="caution">
    <text evidence="1">The sequence shown here is derived from an EMBL/GenBank/DDBJ whole genome shotgun (WGS) entry which is preliminary data.</text>
</comment>
<dbReference type="InterPro" id="IPR011990">
    <property type="entry name" value="TPR-like_helical_dom_sf"/>
</dbReference>
<evidence type="ECO:0000313" key="2">
    <source>
        <dbReference type="Proteomes" id="UP000654075"/>
    </source>
</evidence>
<sequence length="208" mass="23573">MHGGTSAKLDQQVRLALCKREEGNDAYKRGDLIAADEAYGAAVELLERRPSARFVGTRPTSSDQNEDQLLAMCLSSRAECILDMAEGKGQLPDGTPFMSQFQEQEHFTYFCRQALKQAEECAEKACLVWADDKSLYRLGLSRMLSAQSARVEALWLLPEDNIEVMKDAGRCFLKSIKARPCEAARQRLEEVRRWLAERQVTTLYPEYV</sequence>
<dbReference type="OrthoDB" id="463036at2759"/>
<dbReference type="Gene3D" id="1.25.40.10">
    <property type="entry name" value="Tetratricopeptide repeat domain"/>
    <property type="match status" value="1"/>
</dbReference>
<name>A0A813EHZ4_POLGL</name>
<evidence type="ECO:0000313" key="1">
    <source>
        <dbReference type="EMBL" id="CAE8597768.1"/>
    </source>
</evidence>
<keyword evidence="2" id="KW-1185">Reference proteome</keyword>
<gene>
    <name evidence="1" type="ORF">PGLA1383_LOCUS16201</name>
</gene>
<evidence type="ECO:0008006" key="3">
    <source>
        <dbReference type="Google" id="ProtNLM"/>
    </source>
</evidence>
<protein>
    <recommendedName>
        <fullName evidence="3">KIF-binding protein</fullName>
    </recommendedName>
</protein>